<keyword evidence="5" id="KW-1185">Reference proteome</keyword>
<dbReference type="OrthoDB" id="134985at2"/>
<keyword evidence="1" id="KW-0805">Transcription regulation</keyword>
<dbReference type="RefSeq" id="WP_090857231.1">
    <property type="nucleotide sequence ID" value="NZ_FMZM01000007.1"/>
</dbReference>
<proteinExistence type="predicted"/>
<dbReference type="PANTHER" id="PTHR43214">
    <property type="entry name" value="TWO-COMPONENT RESPONSE REGULATOR"/>
    <property type="match status" value="1"/>
</dbReference>
<dbReference type="InterPro" id="IPR016032">
    <property type="entry name" value="Sig_transdc_resp-reg_C-effctor"/>
</dbReference>
<dbReference type="GO" id="GO:0006355">
    <property type="term" value="P:regulation of DNA-templated transcription"/>
    <property type="evidence" value="ECO:0007669"/>
    <property type="project" value="InterPro"/>
</dbReference>
<name>A0A1G6TVM1_9ACTN</name>
<evidence type="ECO:0000313" key="5">
    <source>
        <dbReference type="Proteomes" id="UP000199034"/>
    </source>
</evidence>
<dbReference type="PROSITE" id="PS50043">
    <property type="entry name" value="HTH_LUXR_2"/>
    <property type="match status" value="1"/>
</dbReference>
<gene>
    <name evidence="4" type="ORF">SAMN05421872_107214</name>
</gene>
<dbReference type="CDD" id="cd06170">
    <property type="entry name" value="LuxR_C_like"/>
    <property type="match status" value="1"/>
</dbReference>
<evidence type="ECO:0000256" key="1">
    <source>
        <dbReference type="ARBA" id="ARBA00023015"/>
    </source>
</evidence>
<keyword evidence="3" id="KW-0804">Transcription</keyword>
<dbReference type="InterPro" id="IPR036388">
    <property type="entry name" value="WH-like_DNA-bd_sf"/>
</dbReference>
<sequence>MAEDEFLAACAAQDWPRALTLVDQGWTRLVFAEDTYRAVFALLAEAPEDEVRRHPRATLMAESIGRLAPGAARVLLPDDAQVDATVRAGRAREHVELAILGMVARRAAGLPQEALELAQASLPLLRATTRTRFSPAADLASYWHLQAAQAALHAGELDQARRHVEQCWAFRADDVTGYAATSGAPFGVLLAALAGDAAGQARWQREVDALAERGRTLIEWETMERPALVAALLSAVDRLDVTTAAPLAEALVPQLAFDELWPITLVAIVRHLVDTDATERAADLVATTTGRHPTPAVDGSIHTSFTALARAEIARARGRSGPLSRLLAETPMPALGALQPVHLALLGDDRPSARRLAAEAEHGASDQRVRRESRLVGLALADEPPPADRPVLPDELRRTAALLTPALNDRLRSSYDGVPEARAVPVSTEPVVRLTPAEARVLAALDGPASLPEVAERLYVSRNTLKTHLRSLYAKLGASSRPEALARAGRLGLLGNDEGPPP</sequence>
<dbReference type="InterPro" id="IPR039420">
    <property type="entry name" value="WalR-like"/>
</dbReference>
<dbReference type="SMART" id="SM00421">
    <property type="entry name" value="HTH_LUXR"/>
    <property type="match status" value="1"/>
</dbReference>
<evidence type="ECO:0000256" key="2">
    <source>
        <dbReference type="ARBA" id="ARBA00023125"/>
    </source>
</evidence>
<organism evidence="4 5">
    <name type="scientific">Nocardioides lianchengensis</name>
    <dbReference type="NCBI Taxonomy" id="1045774"/>
    <lineage>
        <taxon>Bacteria</taxon>
        <taxon>Bacillati</taxon>
        <taxon>Actinomycetota</taxon>
        <taxon>Actinomycetes</taxon>
        <taxon>Propionibacteriales</taxon>
        <taxon>Nocardioidaceae</taxon>
        <taxon>Nocardioides</taxon>
    </lineage>
</organism>
<keyword evidence="2 4" id="KW-0238">DNA-binding</keyword>
<protein>
    <submittedName>
        <fullName evidence="4">DNA-binding transcriptional regulator, CsgD family</fullName>
    </submittedName>
</protein>
<evidence type="ECO:0000313" key="4">
    <source>
        <dbReference type="EMBL" id="SDD33133.1"/>
    </source>
</evidence>
<dbReference type="Proteomes" id="UP000199034">
    <property type="component" value="Unassembled WGS sequence"/>
</dbReference>
<dbReference type="SUPFAM" id="SSF46894">
    <property type="entry name" value="C-terminal effector domain of the bipartite response regulators"/>
    <property type="match status" value="1"/>
</dbReference>
<dbReference type="PANTHER" id="PTHR43214:SF24">
    <property type="entry name" value="TRANSCRIPTIONAL REGULATORY PROTEIN NARL-RELATED"/>
    <property type="match status" value="1"/>
</dbReference>
<dbReference type="AlphaFoldDB" id="A0A1G6TVM1"/>
<dbReference type="InterPro" id="IPR000792">
    <property type="entry name" value="Tscrpt_reg_LuxR_C"/>
</dbReference>
<evidence type="ECO:0000256" key="3">
    <source>
        <dbReference type="ARBA" id="ARBA00023163"/>
    </source>
</evidence>
<dbReference type="Gene3D" id="1.10.10.10">
    <property type="entry name" value="Winged helix-like DNA-binding domain superfamily/Winged helix DNA-binding domain"/>
    <property type="match status" value="1"/>
</dbReference>
<reference evidence="4 5" key="1">
    <citation type="submission" date="2016-10" db="EMBL/GenBank/DDBJ databases">
        <authorList>
            <person name="de Groot N.N."/>
        </authorList>
    </citation>
    <scope>NUCLEOTIDE SEQUENCE [LARGE SCALE GENOMIC DNA]</scope>
    <source>
        <strain evidence="4 5">CGMCC 4.6858</strain>
    </source>
</reference>
<dbReference type="GO" id="GO:0003677">
    <property type="term" value="F:DNA binding"/>
    <property type="evidence" value="ECO:0007669"/>
    <property type="project" value="UniProtKB-KW"/>
</dbReference>
<accession>A0A1G6TVM1</accession>
<dbReference type="EMBL" id="FMZM01000007">
    <property type="protein sequence ID" value="SDD33133.1"/>
    <property type="molecule type" value="Genomic_DNA"/>
</dbReference>
<dbReference type="Pfam" id="PF00196">
    <property type="entry name" value="GerE"/>
    <property type="match status" value="1"/>
</dbReference>